<dbReference type="SUPFAM" id="SSF54975">
    <property type="entry name" value="Acylphosphatase/BLUF domain-like"/>
    <property type="match status" value="1"/>
</dbReference>
<feature type="domain" description="Acylphosphatase-like" evidence="10">
    <location>
        <begin position="13"/>
        <end position="99"/>
    </location>
</feature>
<dbReference type="Pfam" id="PF07503">
    <property type="entry name" value="zf-HYPF"/>
    <property type="match status" value="2"/>
</dbReference>
<keyword evidence="3" id="KW-0436">Ligase</keyword>
<dbReference type="GO" id="GO:0016874">
    <property type="term" value="F:ligase activity"/>
    <property type="evidence" value="ECO:0007669"/>
    <property type="project" value="UniProtKB-UniRule"/>
</dbReference>
<comment type="pathway">
    <text evidence="1">Protein modification; [NiFe] hydrogenase maturation.</text>
</comment>
<comment type="similarity">
    <text evidence="2 8">Belongs to the carbamoyltransferase HypF family.</text>
</comment>
<dbReference type="InterPro" id="IPR055128">
    <property type="entry name" value="HypF_C_2"/>
</dbReference>
<dbReference type="NCBIfam" id="TIGR00143">
    <property type="entry name" value="hypF"/>
    <property type="match status" value="1"/>
</dbReference>
<dbReference type="Pfam" id="PF17788">
    <property type="entry name" value="HypF_C"/>
    <property type="match status" value="1"/>
</dbReference>
<dbReference type="InterPro" id="IPR006070">
    <property type="entry name" value="Sua5-like_dom"/>
</dbReference>
<feature type="active site" evidence="9">
    <location>
        <position position="46"/>
    </location>
</feature>
<dbReference type="Gene3D" id="3.30.420.40">
    <property type="match status" value="1"/>
</dbReference>
<evidence type="ECO:0000256" key="9">
    <source>
        <dbReference type="PROSITE-ProRule" id="PRU00520"/>
    </source>
</evidence>
<dbReference type="InterPro" id="IPR051060">
    <property type="entry name" value="Carbamoyltrans_HypF-like"/>
</dbReference>
<dbReference type="Pfam" id="PF22521">
    <property type="entry name" value="HypF_C_2"/>
    <property type="match status" value="1"/>
</dbReference>
<dbReference type="InterPro" id="IPR011125">
    <property type="entry name" value="Znf_HypF"/>
</dbReference>
<evidence type="ECO:0000313" key="12">
    <source>
        <dbReference type="EMBL" id="HHM96195.1"/>
    </source>
</evidence>
<feature type="active site" evidence="9">
    <location>
        <position position="28"/>
    </location>
</feature>
<dbReference type="GO" id="GO:0016743">
    <property type="term" value="F:carboxyl- or carbamoyltransferase activity"/>
    <property type="evidence" value="ECO:0007669"/>
    <property type="project" value="UniProtKB-UniRule"/>
</dbReference>
<dbReference type="GO" id="GO:0008270">
    <property type="term" value="F:zinc ion binding"/>
    <property type="evidence" value="ECO:0007669"/>
    <property type="project" value="UniProtKB-KW"/>
</dbReference>
<evidence type="ECO:0000256" key="8">
    <source>
        <dbReference type="PIRNR" id="PIRNR006256"/>
    </source>
</evidence>
<dbReference type="InterPro" id="IPR004421">
    <property type="entry name" value="Carbamoyltransferase_HypF"/>
</dbReference>
<dbReference type="Gene3D" id="3.30.110.120">
    <property type="match status" value="1"/>
</dbReference>
<dbReference type="UniPathway" id="UPA00335"/>
<dbReference type="PROSITE" id="PS51163">
    <property type="entry name" value="YRDC"/>
    <property type="match status" value="1"/>
</dbReference>
<accession>A0A7C5VUX3</accession>
<dbReference type="InterPro" id="IPR041440">
    <property type="entry name" value="HypF_C"/>
</dbReference>
<dbReference type="SUPFAM" id="SSF55821">
    <property type="entry name" value="YrdC/RibB"/>
    <property type="match status" value="1"/>
</dbReference>
<evidence type="ECO:0000256" key="3">
    <source>
        <dbReference type="ARBA" id="ARBA00022598"/>
    </source>
</evidence>
<organism evidence="12">
    <name type="scientific">Thermomicrobium roseum</name>
    <dbReference type="NCBI Taxonomy" id="500"/>
    <lineage>
        <taxon>Bacteria</taxon>
        <taxon>Pseudomonadati</taxon>
        <taxon>Thermomicrobiota</taxon>
        <taxon>Thermomicrobia</taxon>
        <taxon>Thermomicrobiales</taxon>
        <taxon>Thermomicrobiaceae</taxon>
        <taxon>Thermomicrobium</taxon>
    </lineage>
</organism>
<comment type="catalytic activity">
    <reaction evidence="7">
        <text>C-terminal L-cysteinyl-[HypE protein] + carbamoyl phosphate + ATP + H2O = C-terminal S-carboxamide-L-cysteinyl-[HypE protein] + AMP + phosphate + diphosphate + H(+)</text>
        <dbReference type="Rhea" id="RHEA:55636"/>
        <dbReference type="Rhea" id="RHEA-COMP:14247"/>
        <dbReference type="Rhea" id="RHEA-COMP:14392"/>
        <dbReference type="ChEBI" id="CHEBI:15377"/>
        <dbReference type="ChEBI" id="CHEBI:15378"/>
        <dbReference type="ChEBI" id="CHEBI:30616"/>
        <dbReference type="ChEBI" id="CHEBI:33019"/>
        <dbReference type="ChEBI" id="CHEBI:43474"/>
        <dbReference type="ChEBI" id="CHEBI:58228"/>
        <dbReference type="ChEBI" id="CHEBI:76913"/>
        <dbReference type="ChEBI" id="CHEBI:139126"/>
        <dbReference type="ChEBI" id="CHEBI:456215"/>
    </reaction>
</comment>
<protein>
    <recommendedName>
        <fullName evidence="8">Carbamoyltransferase</fullName>
        <ecNumber evidence="8">6.2.-.-</ecNumber>
    </recommendedName>
</protein>
<keyword evidence="12" id="KW-0808">Transferase</keyword>
<keyword evidence="5" id="KW-0863">Zinc-finger</keyword>
<dbReference type="InterPro" id="IPR017968">
    <property type="entry name" value="Acylphosphatase_CS"/>
</dbReference>
<evidence type="ECO:0000256" key="5">
    <source>
        <dbReference type="ARBA" id="ARBA00022771"/>
    </source>
</evidence>
<dbReference type="PANTHER" id="PTHR42959">
    <property type="entry name" value="CARBAMOYLTRANSFERASE"/>
    <property type="match status" value="1"/>
</dbReference>
<evidence type="ECO:0000259" key="10">
    <source>
        <dbReference type="PROSITE" id="PS51160"/>
    </source>
</evidence>
<dbReference type="Gene3D" id="3.30.420.360">
    <property type="match status" value="1"/>
</dbReference>
<feature type="domain" description="YrdC-like" evidence="11">
    <location>
        <begin position="210"/>
        <end position="393"/>
    </location>
</feature>
<keyword evidence="9" id="KW-0378">Hydrolase</keyword>
<evidence type="ECO:0000259" key="11">
    <source>
        <dbReference type="PROSITE" id="PS51163"/>
    </source>
</evidence>
<dbReference type="Pfam" id="PF00708">
    <property type="entry name" value="Acylphosphatase"/>
    <property type="match status" value="1"/>
</dbReference>
<dbReference type="Gene3D" id="3.90.870.50">
    <property type="match status" value="1"/>
</dbReference>
<comment type="caution">
    <text evidence="12">The sequence shown here is derived from an EMBL/GenBank/DDBJ whole genome shotgun (WGS) entry which is preliminary data.</text>
</comment>
<dbReference type="GO" id="GO:0051604">
    <property type="term" value="P:protein maturation"/>
    <property type="evidence" value="ECO:0007669"/>
    <property type="project" value="TreeGrafter"/>
</dbReference>
<dbReference type="AlphaFoldDB" id="A0A7C5VUX3"/>
<dbReference type="GO" id="GO:0003725">
    <property type="term" value="F:double-stranded RNA binding"/>
    <property type="evidence" value="ECO:0007669"/>
    <property type="project" value="InterPro"/>
</dbReference>
<dbReference type="InterPro" id="IPR001792">
    <property type="entry name" value="Acylphosphatase-like_dom"/>
</dbReference>
<dbReference type="PIRSF" id="PIRSF006256">
    <property type="entry name" value="CMPcnvr_hdrg_mat"/>
    <property type="match status" value="1"/>
</dbReference>
<dbReference type="InterPro" id="IPR043129">
    <property type="entry name" value="ATPase_NBD"/>
</dbReference>
<evidence type="ECO:0000256" key="6">
    <source>
        <dbReference type="ARBA" id="ARBA00022833"/>
    </source>
</evidence>
<dbReference type="PROSITE" id="PS51160">
    <property type="entry name" value="ACYLPHOSPHATASE_3"/>
    <property type="match status" value="1"/>
</dbReference>
<dbReference type="EMBL" id="DRWX01000153">
    <property type="protein sequence ID" value="HHM96195.1"/>
    <property type="molecule type" value="Genomic_DNA"/>
</dbReference>
<evidence type="ECO:0000256" key="7">
    <source>
        <dbReference type="ARBA" id="ARBA00048220"/>
    </source>
</evidence>
<dbReference type="Pfam" id="PF01300">
    <property type="entry name" value="Sua5_yciO_yrdC"/>
    <property type="match status" value="1"/>
</dbReference>
<dbReference type="InterPro" id="IPR017945">
    <property type="entry name" value="DHBP_synth_RibB-like_a/b_dom"/>
</dbReference>
<keyword evidence="6" id="KW-0862">Zinc</keyword>
<dbReference type="GO" id="GO:0003998">
    <property type="term" value="F:acylphosphatase activity"/>
    <property type="evidence" value="ECO:0007669"/>
    <property type="project" value="UniProtKB-EC"/>
</dbReference>
<sequence>MSAPFDRLTKLAAYSVRVTGIVQGVGFRPFVYRLATSCGLSGWVANGEHGVEIVLEGNEAAIQAFLHELTTHPPPAARIDQVVVQAIAPRGLTGFTIRESQRRERPTTRIAPDLPVCADCLRELFDPSHRRYWYAYINCTNCGPRYSIVLGLPYDRPRTTMKDWPLCPDCAREYHDPADRRFHAQPVACPVCGPQYLLIDAHGLQQARGPAAIQEAAEWLRAGRIVAIKGIGGYHLACDARNVAAVQTLRQRKFRKEKPFALMVANLAAAAELVELNDAAREVLTSPARPIVLLPARVFLPGVAPDNRELGILLPYAPLHFLLFAAGAPAVLVMTSGNRSEEPIAFTEDDAFTRLSGIADGFLVGERPIARRVDDSVVRMTALGPVIVRRSRGLAPSMVATLPTSRPILAVGADLKNTITVVVEGQAFVSQHIGDLDHWPVVEAFTATIRDLCAMYEVELEQAIIAHDAHPAYVSTDHALTLPGQHVAVQHHRAHIASVLAECSCWSERIIGLAFDGTGYGDDGSIWGGEIFVGSLSEGFQRVAHLRQAVLPGGDAAARWPVQAAAGFFVAIEGFPDLTAPPFRFPEQYEKARELVARGLRCFPTTSMGRLFDTVAALCGFTRSISFEGQAAMWLEHLAQKSPPVQPYPFPLAEGELDFRPLLAAIVEDRCRGRDITEIARAFHEAVAAAVVTVVVEYCAAYRAQRVVVSGGVFQNALLLERVAQLLRPHRLDLWINRAVPPNDGGISLGQAALAACLGIAR</sequence>
<evidence type="ECO:0000256" key="4">
    <source>
        <dbReference type="ARBA" id="ARBA00022723"/>
    </source>
</evidence>
<dbReference type="SUPFAM" id="SSF53067">
    <property type="entry name" value="Actin-like ATPase domain"/>
    <property type="match status" value="1"/>
</dbReference>
<keyword evidence="4" id="KW-0479">Metal-binding</keyword>
<evidence type="ECO:0000256" key="2">
    <source>
        <dbReference type="ARBA" id="ARBA00008097"/>
    </source>
</evidence>
<proteinExistence type="inferred from homology"/>
<reference evidence="12" key="1">
    <citation type="journal article" date="2020" name="mSystems">
        <title>Genome- and Community-Level Interaction Insights into Carbon Utilization and Element Cycling Functions of Hydrothermarchaeota in Hydrothermal Sediment.</title>
        <authorList>
            <person name="Zhou Z."/>
            <person name="Liu Y."/>
            <person name="Xu W."/>
            <person name="Pan J."/>
            <person name="Luo Z.H."/>
            <person name="Li M."/>
        </authorList>
    </citation>
    <scope>NUCLEOTIDE SEQUENCE [LARGE SCALE GENOMIC DNA]</scope>
    <source>
        <strain evidence="12">SpSt-1065</strain>
    </source>
</reference>
<dbReference type="PROSITE" id="PS00150">
    <property type="entry name" value="ACYLPHOSPHATASE_1"/>
    <property type="match status" value="1"/>
</dbReference>
<comment type="catalytic activity">
    <reaction evidence="9">
        <text>an acyl phosphate + H2O = a carboxylate + phosphate + H(+)</text>
        <dbReference type="Rhea" id="RHEA:14965"/>
        <dbReference type="ChEBI" id="CHEBI:15377"/>
        <dbReference type="ChEBI" id="CHEBI:15378"/>
        <dbReference type="ChEBI" id="CHEBI:29067"/>
        <dbReference type="ChEBI" id="CHEBI:43474"/>
        <dbReference type="ChEBI" id="CHEBI:59918"/>
        <dbReference type="EC" id="3.6.1.7"/>
    </reaction>
</comment>
<dbReference type="EC" id="6.2.-.-" evidence="8"/>
<evidence type="ECO:0000256" key="1">
    <source>
        <dbReference type="ARBA" id="ARBA00004711"/>
    </source>
</evidence>
<gene>
    <name evidence="12" type="primary">hypF</name>
    <name evidence="12" type="ORF">ENM21_03155</name>
</gene>
<name>A0A7C5VUX3_THERO</name>
<dbReference type="PANTHER" id="PTHR42959:SF1">
    <property type="entry name" value="CARBAMOYLTRANSFERASE HYPF"/>
    <property type="match status" value="1"/>
</dbReference>
<dbReference type="InterPro" id="IPR036046">
    <property type="entry name" value="Acylphosphatase-like_dom_sf"/>
</dbReference>